<comment type="caution">
    <text evidence="1">The sequence shown here is derived from an EMBL/GenBank/DDBJ whole genome shotgun (WGS) entry which is preliminary data.</text>
</comment>
<evidence type="ECO:0000313" key="1">
    <source>
        <dbReference type="EMBL" id="MDT0479436.1"/>
    </source>
</evidence>
<dbReference type="GO" id="GO:0004497">
    <property type="term" value="F:monooxygenase activity"/>
    <property type="evidence" value="ECO:0007669"/>
    <property type="project" value="UniProtKB-KW"/>
</dbReference>
<gene>
    <name evidence="1" type="ORF">RNB18_04415</name>
</gene>
<protein>
    <submittedName>
        <fullName evidence="1">Antibiotic biosynthesis monooxygenase</fullName>
    </submittedName>
</protein>
<dbReference type="EMBL" id="JAVREZ010000001">
    <property type="protein sequence ID" value="MDT0479436.1"/>
    <property type="molecule type" value="Genomic_DNA"/>
</dbReference>
<name>A0ABU2V1J9_9ACTN</name>
<dbReference type="Gene3D" id="3.30.70.100">
    <property type="match status" value="1"/>
</dbReference>
<keyword evidence="1" id="KW-0503">Monooxygenase</keyword>
<dbReference type="InterPro" id="IPR011008">
    <property type="entry name" value="Dimeric_a/b-barrel"/>
</dbReference>
<accession>A0ABU2V1J9</accession>
<sequence length="104" mass="11508">MPAYGFFVEFEAKPGKEDDVAQFLVDAKTLVDAEPGTLAWFSFPLGPSSFRIFDAFETEDDREVHLQGKVREQIEARADELFSAFPTITPVNLLAAKLPGQAAE</sequence>
<dbReference type="SUPFAM" id="SSF54909">
    <property type="entry name" value="Dimeric alpha+beta barrel"/>
    <property type="match status" value="1"/>
</dbReference>
<evidence type="ECO:0000313" key="2">
    <source>
        <dbReference type="Proteomes" id="UP001183824"/>
    </source>
</evidence>
<dbReference type="Proteomes" id="UP001183824">
    <property type="component" value="Unassembled WGS sequence"/>
</dbReference>
<organism evidence="1 2">
    <name type="scientific">Streptomyces doebereineriae</name>
    <dbReference type="NCBI Taxonomy" id="3075528"/>
    <lineage>
        <taxon>Bacteria</taxon>
        <taxon>Bacillati</taxon>
        <taxon>Actinomycetota</taxon>
        <taxon>Actinomycetes</taxon>
        <taxon>Kitasatosporales</taxon>
        <taxon>Streptomycetaceae</taxon>
        <taxon>Streptomyces</taxon>
    </lineage>
</organism>
<proteinExistence type="predicted"/>
<keyword evidence="2" id="KW-1185">Reference proteome</keyword>
<reference evidence="2" key="1">
    <citation type="submission" date="2023-07" db="EMBL/GenBank/DDBJ databases">
        <title>30 novel species of actinomycetes from the DSMZ collection.</title>
        <authorList>
            <person name="Nouioui I."/>
        </authorList>
    </citation>
    <scope>NUCLEOTIDE SEQUENCE [LARGE SCALE GENOMIC DNA]</scope>
    <source>
        <strain evidence="2">DSM 41640</strain>
    </source>
</reference>
<keyword evidence="1" id="KW-0560">Oxidoreductase</keyword>
<dbReference type="RefSeq" id="WP_311712805.1">
    <property type="nucleotide sequence ID" value="NZ_JAVREZ010000001.1"/>
</dbReference>